<reference evidence="1" key="2">
    <citation type="submission" date="2020-09" db="EMBL/GenBank/DDBJ databases">
        <authorList>
            <person name="Sun Q."/>
            <person name="Zhou Y."/>
        </authorList>
    </citation>
    <scope>NUCLEOTIDE SEQUENCE</scope>
    <source>
        <strain evidence="1">CGMCC 4.7403</strain>
    </source>
</reference>
<dbReference type="EMBL" id="BNAT01000020">
    <property type="protein sequence ID" value="GHE35531.1"/>
    <property type="molecule type" value="Genomic_DNA"/>
</dbReference>
<comment type="caution">
    <text evidence="1">The sequence shown here is derived from an EMBL/GenBank/DDBJ whole genome shotgun (WGS) entry which is preliminary data.</text>
</comment>
<name>A0A918Z3M0_9ACTN</name>
<keyword evidence="2" id="KW-1185">Reference proteome</keyword>
<protein>
    <submittedName>
        <fullName evidence="1">Uncharacterized protein</fullName>
    </submittedName>
</protein>
<proteinExistence type="predicted"/>
<dbReference type="Proteomes" id="UP000603227">
    <property type="component" value="Unassembled WGS sequence"/>
</dbReference>
<reference evidence="1" key="1">
    <citation type="journal article" date="2014" name="Int. J. Syst. Evol. Microbiol.">
        <title>Complete genome sequence of Corynebacterium casei LMG S-19264T (=DSM 44701T), isolated from a smear-ripened cheese.</title>
        <authorList>
            <consortium name="US DOE Joint Genome Institute (JGI-PGF)"/>
            <person name="Walter F."/>
            <person name="Albersmeier A."/>
            <person name="Kalinowski J."/>
            <person name="Ruckert C."/>
        </authorList>
    </citation>
    <scope>NUCLEOTIDE SEQUENCE</scope>
    <source>
        <strain evidence="1">CGMCC 4.7403</strain>
    </source>
</reference>
<accession>A0A918Z3M0</accession>
<evidence type="ECO:0000313" key="1">
    <source>
        <dbReference type="EMBL" id="GHE35531.1"/>
    </source>
</evidence>
<organism evidence="1 2">
    <name type="scientific">Streptomyces capitiformicae</name>
    <dbReference type="NCBI Taxonomy" id="2014920"/>
    <lineage>
        <taxon>Bacteria</taxon>
        <taxon>Bacillati</taxon>
        <taxon>Actinomycetota</taxon>
        <taxon>Actinomycetes</taxon>
        <taxon>Kitasatosporales</taxon>
        <taxon>Streptomycetaceae</taxon>
        <taxon>Streptomyces</taxon>
    </lineage>
</organism>
<dbReference type="AlphaFoldDB" id="A0A918Z3M0"/>
<sequence>MKYSAYRLAMNIGIVNAGCVTIRMYQLCSSISNSSRGPLRPFPATGNARSANVIGAPSNNMIGANMLITMCCTMCTLNMTMP</sequence>
<gene>
    <name evidence="1" type="ORF">GCM10017771_53370</name>
</gene>
<evidence type="ECO:0000313" key="2">
    <source>
        <dbReference type="Proteomes" id="UP000603227"/>
    </source>
</evidence>